<feature type="region of interest" description="Disordered" evidence="1">
    <location>
        <begin position="57"/>
        <end position="239"/>
    </location>
</feature>
<dbReference type="EMBL" id="LT559118">
    <property type="protein sequence ID" value="SBP00300.1"/>
    <property type="molecule type" value="Genomic_DNA"/>
</dbReference>
<organism evidence="3">
    <name type="scientific">Nonomuraea gerenzanensis</name>
    <dbReference type="NCBI Taxonomy" id="93944"/>
    <lineage>
        <taxon>Bacteria</taxon>
        <taxon>Bacillati</taxon>
        <taxon>Actinomycetota</taxon>
        <taxon>Actinomycetes</taxon>
        <taxon>Streptosporangiales</taxon>
        <taxon>Streptosporangiaceae</taxon>
        <taxon>Nonomuraea</taxon>
    </lineage>
</organism>
<accession>A0A1M4EN94</accession>
<proteinExistence type="predicted"/>
<gene>
    <name evidence="3" type="ORF">BN4615_P9816</name>
</gene>
<protein>
    <submittedName>
        <fullName evidence="3">DNA topoisomerase I</fullName>
        <ecNumber evidence="3">5.99.1.2</ecNumber>
    </submittedName>
</protein>
<evidence type="ECO:0000256" key="1">
    <source>
        <dbReference type="SAM" id="MobiDB-lite"/>
    </source>
</evidence>
<sequence length="239" mass="24701">MPAVEELPSTIKRSPKKAQNTWIKAHDSAVKEYGEGRRAHMTAFAALKHSFEKVGDHWEAKDGKGPSDKGATDRSGRTAGGVDANASKDHLQQVAAKLGVTGRSKMTKQELVTAIQKANKTATAKSRPSAKSNGAKSNGAKSSTTKSSTTKSGTTKSGTTKSGTTKSGSTKSSSTKSGTTKSGTKSSTRAATSSRTGSRTTAKVNSGPKSTTSKTKSGPKSTSKTKSTSTKKSTKAKSR</sequence>
<evidence type="ECO:0000313" key="3">
    <source>
        <dbReference type="EMBL" id="SBP00300.1"/>
    </source>
</evidence>
<evidence type="ECO:0000259" key="2">
    <source>
        <dbReference type="Pfam" id="PF07498"/>
    </source>
</evidence>
<dbReference type="SUPFAM" id="SSF140376">
    <property type="entry name" value="ChaB-like"/>
    <property type="match status" value="1"/>
</dbReference>
<name>A0A1M4EN94_9ACTN</name>
<feature type="region of interest" description="Disordered" evidence="1">
    <location>
        <begin position="1"/>
        <end position="23"/>
    </location>
</feature>
<dbReference type="InterPro" id="IPR011112">
    <property type="entry name" value="Rho-like_N"/>
</dbReference>
<reference evidence="3" key="1">
    <citation type="submission" date="2016-04" db="EMBL/GenBank/DDBJ databases">
        <authorList>
            <person name="Evans L.H."/>
            <person name="Alamgir A."/>
            <person name="Owens N."/>
            <person name="Weber N.D."/>
            <person name="Virtaneva K."/>
            <person name="Barbian K."/>
            <person name="Babar A."/>
            <person name="Rosenke K."/>
        </authorList>
    </citation>
    <scope>NUCLEOTIDE SEQUENCE</scope>
    <source>
        <strain evidence="3">Nono1</strain>
    </source>
</reference>
<dbReference type="InterPro" id="IPR009317">
    <property type="entry name" value="ChaB"/>
</dbReference>
<dbReference type="Gene3D" id="1.10.1740.70">
    <property type="entry name" value="ChaB"/>
    <property type="match status" value="1"/>
</dbReference>
<feature type="compositionally biased region" description="Low complexity" evidence="1">
    <location>
        <begin position="135"/>
        <end position="231"/>
    </location>
</feature>
<feature type="domain" description="Rho termination factor-like N-terminal" evidence="2">
    <location>
        <begin position="91"/>
        <end position="119"/>
    </location>
</feature>
<feature type="compositionally biased region" description="Basic and acidic residues" evidence="1">
    <location>
        <begin position="57"/>
        <end position="76"/>
    </location>
</feature>
<feature type="compositionally biased region" description="Polar residues" evidence="1">
    <location>
        <begin position="116"/>
        <end position="134"/>
    </location>
</feature>
<dbReference type="EC" id="5.99.1.2" evidence="3"/>
<dbReference type="Pfam" id="PF07498">
    <property type="entry name" value="Rho_N"/>
    <property type="match status" value="1"/>
</dbReference>
<dbReference type="GO" id="GO:0016853">
    <property type="term" value="F:isomerase activity"/>
    <property type="evidence" value="ECO:0007669"/>
    <property type="project" value="UniProtKB-KW"/>
</dbReference>
<dbReference type="InterPro" id="IPR037205">
    <property type="entry name" value="ChaB_sf"/>
</dbReference>
<dbReference type="Pfam" id="PF06150">
    <property type="entry name" value="ChaB"/>
    <property type="match status" value="1"/>
</dbReference>
<dbReference type="GO" id="GO:0006353">
    <property type="term" value="P:DNA-templated transcription termination"/>
    <property type="evidence" value="ECO:0007669"/>
    <property type="project" value="InterPro"/>
</dbReference>
<dbReference type="AlphaFoldDB" id="A0A1M4EN94"/>
<keyword evidence="3" id="KW-0413">Isomerase</keyword>